<name>A0A6N8FVQ7_9CHRO</name>
<evidence type="ECO:0000259" key="7">
    <source>
        <dbReference type="PROSITE" id="PS50109"/>
    </source>
</evidence>
<organism evidence="8 9">
    <name type="scientific">Gloeocapsopsis dulcis AAB1 = 1H9</name>
    <dbReference type="NCBI Taxonomy" id="1433147"/>
    <lineage>
        <taxon>Bacteria</taxon>
        <taxon>Bacillati</taxon>
        <taxon>Cyanobacteriota</taxon>
        <taxon>Cyanophyceae</taxon>
        <taxon>Oscillatoriophycideae</taxon>
        <taxon>Chroococcales</taxon>
        <taxon>Chroococcaceae</taxon>
        <taxon>Gloeocapsopsis</taxon>
        <taxon>Gloeocapsopsis dulcis</taxon>
    </lineage>
</organism>
<dbReference type="SUPFAM" id="SSF47384">
    <property type="entry name" value="Homodimeric domain of signal transducing histidine kinase"/>
    <property type="match status" value="1"/>
</dbReference>
<dbReference type="RefSeq" id="WP_105221513.1">
    <property type="nucleotide sequence ID" value="NZ_CAWNSU010000096.1"/>
</dbReference>
<evidence type="ECO:0000313" key="9">
    <source>
        <dbReference type="Proteomes" id="UP000441797"/>
    </source>
</evidence>
<feature type="transmembrane region" description="Helical" evidence="6">
    <location>
        <begin position="71"/>
        <end position="88"/>
    </location>
</feature>
<dbReference type="SMART" id="SM00388">
    <property type="entry name" value="HisKA"/>
    <property type="match status" value="1"/>
</dbReference>
<keyword evidence="6" id="KW-0472">Membrane</keyword>
<comment type="catalytic activity">
    <reaction evidence="1">
        <text>ATP + protein L-histidine = ADP + protein N-phospho-L-histidine.</text>
        <dbReference type="EC" id="2.7.13.3"/>
    </reaction>
</comment>
<dbReference type="InterPro" id="IPR003594">
    <property type="entry name" value="HATPase_dom"/>
</dbReference>
<dbReference type="PRINTS" id="PR00344">
    <property type="entry name" value="BCTRLSENSOR"/>
</dbReference>
<keyword evidence="6" id="KW-1133">Transmembrane helix</keyword>
<evidence type="ECO:0000256" key="6">
    <source>
        <dbReference type="SAM" id="Phobius"/>
    </source>
</evidence>
<proteinExistence type="predicted"/>
<dbReference type="Pfam" id="PF00512">
    <property type="entry name" value="HisKA"/>
    <property type="match status" value="1"/>
</dbReference>
<evidence type="ECO:0000256" key="2">
    <source>
        <dbReference type="ARBA" id="ARBA00012438"/>
    </source>
</evidence>
<dbReference type="Gene3D" id="1.10.287.130">
    <property type="match status" value="1"/>
</dbReference>
<evidence type="ECO:0000256" key="3">
    <source>
        <dbReference type="ARBA" id="ARBA00022553"/>
    </source>
</evidence>
<dbReference type="Gene3D" id="3.30.565.10">
    <property type="entry name" value="Histidine kinase-like ATPase, C-terminal domain"/>
    <property type="match status" value="1"/>
</dbReference>
<dbReference type="EMBL" id="NAPY01000013">
    <property type="protein sequence ID" value="MUL36672.1"/>
    <property type="molecule type" value="Genomic_DNA"/>
</dbReference>
<dbReference type="PANTHER" id="PTHR43547">
    <property type="entry name" value="TWO-COMPONENT HISTIDINE KINASE"/>
    <property type="match status" value="1"/>
</dbReference>
<dbReference type="InterPro" id="IPR003661">
    <property type="entry name" value="HisK_dim/P_dom"/>
</dbReference>
<feature type="transmembrane region" description="Helical" evidence="6">
    <location>
        <begin position="100"/>
        <end position="117"/>
    </location>
</feature>
<dbReference type="SMART" id="SM00387">
    <property type="entry name" value="HATPase_c"/>
    <property type="match status" value="1"/>
</dbReference>
<dbReference type="PANTHER" id="PTHR43547:SF2">
    <property type="entry name" value="HYBRID SIGNAL TRANSDUCTION HISTIDINE KINASE C"/>
    <property type="match status" value="1"/>
</dbReference>
<dbReference type="CDD" id="cd00082">
    <property type="entry name" value="HisKA"/>
    <property type="match status" value="1"/>
</dbReference>
<feature type="domain" description="Histidine kinase" evidence="7">
    <location>
        <begin position="150"/>
        <end position="379"/>
    </location>
</feature>
<dbReference type="EC" id="2.7.13.3" evidence="2"/>
<dbReference type="Pfam" id="PF02518">
    <property type="entry name" value="HATPase_c"/>
    <property type="match status" value="1"/>
</dbReference>
<keyword evidence="3" id="KW-0597">Phosphoprotein</keyword>
<evidence type="ECO:0000256" key="5">
    <source>
        <dbReference type="ARBA" id="ARBA00023012"/>
    </source>
</evidence>
<dbReference type="OrthoDB" id="418136at2"/>
<comment type="caution">
    <text evidence="8">The sequence shown here is derived from an EMBL/GenBank/DDBJ whole genome shotgun (WGS) entry which is preliminary data.</text>
</comment>
<evidence type="ECO:0000256" key="4">
    <source>
        <dbReference type="ARBA" id="ARBA00022777"/>
    </source>
</evidence>
<dbReference type="InterPro" id="IPR005467">
    <property type="entry name" value="His_kinase_dom"/>
</dbReference>
<accession>A0A6N8FVQ7</accession>
<gene>
    <name evidence="8" type="ORF">BWI75_10015</name>
</gene>
<evidence type="ECO:0000256" key="1">
    <source>
        <dbReference type="ARBA" id="ARBA00000085"/>
    </source>
</evidence>
<reference evidence="8 9" key="1">
    <citation type="journal article" date="2019" name="Front. Microbiol.">
        <title>Genomic Features for Desiccation Tolerance and Sugar Biosynthesis in the Extremophile Gloeocapsopsis sp. UTEX B3054.</title>
        <authorList>
            <person name="Urrejola C."/>
            <person name="Alcorta J."/>
            <person name="Salas L."/>
            <person name="Vasquez M."/>
            <person name="Polz M.F."/>
            <person name="Vicuna R."/>
            <person name="Diez B."/>
        </authorList>
    </citation>
    <scope>NUCLEOTIDE SEQUENCE [LARGE SCALE GENOMIC DNA]</scope>
    <source>
        <strain evidence="8 9">1H9</strain>
    </source>
</reference>
<dbReference type="AlphaFoldDB" id="A0A6N8FVQ7"/>
<keyword evidence="6" id="KW-0812">Transmembrane</keyword>
<dbReference type="InterPro" id="IPR036890">
    <property type="entry name" value="HATPase_C_sf"/>
</dbReference>
<dbReference type="InterPro" id="IPR036097">
    <property type="entry name" value="HisK_dim/P_sf"/>
</dbReference>
<dbReference type="PROSITE" id="PS50109">
    <property type="entry name" value="HIS_KIN"/>
    <property type="match status" value="1"/>
</dbReference>
<keyword evidence="4 8" id="KW-0808">Transferase</keyword>
<feature type="transmembrane region" description="Helical" evidence="6">
    <location>
        <begin position="28"/>
        <end position="51"/>
    </location>
</feature>
<keyword evidence="5" id="KW-0902">Two-component regulatory system</keyword>
<protein>
    <recommendedName>
        <fullName evidence="2">histidine kinase</fullName>
        <ecNumber evidence="2">2.7.13.3</ecNumber>
    </recommendedName>
</protein>
<keyword evidence="4 8" id="KW-0418">Kinase</keyword>
<dbReference type="Proteomes" id="UP000441797">
    <property type="component" value="Unassembled WGS sequence"/>
</dbReference>
<keyword evidence="9" id="KW-1185">Reference proteome</keyword>
<dbReference type="SUPFAM" id="SSF55874">
    <property type="entry name" value="ATPase domain of HSP90 chaperone/DNA topoisomerase II/histidine kinase"/>
    <property type="match status" value="1"/>
</dbReference>
<dbReference type="GO" id="GO:0000155">
    <property type="term" value="F:phosphorelay sensor kinase activity"/>
    <property type="evidence" value="ECO:0007669"/>
    <property type="project" value="InterPro"/>
</dbReference>
<evidence type="ECO:0000313" key="8">
    <source>
        <dbReference type="EMBL" id="MUL36672.1"/>
    </source>
</evidence>
<dbReference type="InterPro" id="IPR004358">
    <property type="entry name" value="Sig_transdc_His_kin-like_C"/>
</dbReference>
<dbReference type="CDD" id="cd00075">
    <property type="entry name" value="HATPase"/>
    <property type="match status" value="1"/>
</dbReference>
<sequence length="386" mass="42443">MLKIELQKLLRLLKQQSISSTKNSRLKALWSILSLFVLVLVLEFATPVNYVFGYLYTGPILLATSRLGRAATFYTTLVAVVLTILNLGVPGNEVIEPSTVASRLIAVIALIVTGILSDRNRVYEQAIAQQQAKLEAQEQLTSIREDFASTLTHDLKTPLLGAIETLKAFQQGEFGAITPVQHKVLATMARSHQTTLQLVETLLDVYRNDTEGLELQLAPVNLVAVAEEAIATLRDLASSRQIHISLNYGESNFRRALWVKGDALQLGRVFVNLLTNAINHSLRGGKVEVILVSQSDYQIVKVLDNGLGITAAEQLHIFERFYQGNSDRQAKGSGLGLYLTRQIIAAHGGTIWAENRISSGDATRTPRGALFGFRLPAYPFQPLLSV</sequence>